<comment type="caution">
    <text evidence="2">The sequence shown here is derived from an EMBL/GenBank/DDBJ whole genome shotgun (WGS) entry which is preliminary data.</text>
</comment>
<dbReference type="EMBL" id="SIYF01000593">
    <property type="protein sequence ID" value="TKK63573.1"/>
    <property type="molecule type" value="Genomic_DNA"/>
</dbReference>
<dbReference type="Gene3D" id="3.40.50.12800">
    <property type="match status" value="1"/>
</dbReference>
<organism evidence="2 3">
    <name type="scientific">Enterococcus faecalis</name>
    <name type="common">Streptococcus faecalis</name>
    <dbReference type="NCBI Taxonomy" id="1351"/>
    <lineage>
        <taxon>Bacteria</taxon>
        <taxon>Bacillati</taxon>
        <taxon>Bacillota</taxon>
        <taxon>Bacilli</taxon>
        <taxon>Lactobacillales</taxon>
        <taxon>Enterococcaceae</taxon>
        <taxon>Enterococcus</taxon>
    </lineage>
</organism>
<dbReference type="Proteomes" id="UP000305511">
    <property type="component" value="Unassembled WGS sequence"/>
</dbReference>
<reference evidence="2 3" key="1">
    <citation type="submission" date="2019-02" db="EMBL/GenBank/DDBJ databases">
        <title>Bacteria dissemination in different level of health care in South Africa: the effectiveness of infections prevention and control.</title>
        <authorList>
            <person name="Shobo C."/>
            <person name="Amoako D.G."/>
            <person name="Allam M."/>
            <person name="Ismail A."/>
            <person name="Bester L.A."/>
            <person name="Essack S.Y."/>
        </authorList>
    </citation>
    <scope>NUCLEOTIDE SEQUENCE [LARGE SCALE GENOMIC DNA]</scope>
    <source>
        <strain evidence="2 3">2SIL2</strain>
    </source>
</reference>
<name>A0A4V5UT74_ENTFL</name>
<feature type="region of interest" description="Disordered" evidence="1">
    <location>
        <begin position="1"/>
        <end position="22"/>
    </location>
</feature>
<evidence type="ECO:0000313" key="2">
    <source>
        <dbReference type="EMBL" id="TKK63573.1"/>
    </source>
</evidence>
<accession>A0A4V5UT74</accession>
<proteinExistence type="predicted"/>
<evidence type="ECO:0000256" key="1">
    <source>
        <dbReference type="SAM" id="MobiDB-lite"/>
    </source>
</evidence>
<evidence type="ECO:0000313" key="3">
    <source>
        <dbReference type="Proteomes" id="UP000305511"/>
    </source>
</evidence>
<dbReference type="RefSeq" id="WP_137274519.1">
    <property type="nucleotide sequence ID" value="NZ_SIYF01000593.1"/>
</dbReference>
<sequence length="61" mass="6582">GAKFNTPGKTTTSYYAKDGAPQSTYKFGIGGTDSNYASYWGNLAPRATTNNNNNNNNKKNN</sequence>
<gene>
    <name evidence="2" type="ORF">EY666_17935</name>
</gene>
<dbReference type="AlphaFoldDB" id="A0A4V5UT74"/>
<protein>
    <submittedName>
        <fullName evidence="2">Uncharacterized protein</fullName>
    </submittedName>
</protein>
<feature type="non-terminal residue" evidence="2">
    <location>
        <position position="1"/>
    </location>
</feature>